<dbReference type="EMBL" id="KB296106">
    <property type="protein sequence ID" value="ELU12265.1"/>
    <property type="molecule type" value="Genomic_DNA"/>
</dbReference>
<dbReference type="AlphaFoldDB" id="R7V965"/>
<dbReference type="Proteomes" id="UP000014760">
    <property type="component" value="Unassembled WGS sequence"/>
</dbReference>
<organism evidence="1">
    <name type="scientific">Capitella teleta</name>
    <name type="common">Polychaete worm</name>
    <dbReference type="NCBI Taxonomy" id="283909"/>
    <lineage>
        <taxon>Eukaryota</taxon>
        <taxon>Metazoa</taxon>
        <taxon>Spiralia</taxon>
        <taxon>Lophotrochozoa</taxon>
        <taxon>Annelida</taxon>
        <taxon>Polychaeta</taxon>
        <taxon>Sedentaria</taxon>
        <taxon>Scolecida</taxon>
        <taxon>Capitellidae</taxon>
        <taxon>Capitella</taxon>
    </lineage>
</organism>
<protein>
    <submittedName>
        <fullName evidence="1 2">Uncharacterized protein</fullName>
    </submittedName>
</protein>
<name>R7V965_CAPTE</name>
<dbReference type="HOGENOM" id="CLU_1305900_0_0_1"/>
<evidence type="ECO:0000313" key="3">
    <source>
        <dbReference type="Proteomes" id="UP000014760"/>
    </source>
</evidence>
<evidence type="ECO:0000313" key="2">
    <source>
        <dbReference type="EnsemblMetazoa" id="CapteP199806"/>
    </source>
</evidence>
<reference evidence="3" key="1">
    <citation type="submission" date="2012-12" db="EMBL/GenBank/DDBJ databases">
        <authorList>
            <person name="Hellsten U."/>
            <person name="Grimwood J."/>
            <person name="Chapman J.A."/>
            <person name="Shapiro H."/>
            <person name="Aerts A."/>
            <person name="Otillar R.P."/>
            <person name="Terry A.Y."/>
            <person name="Boore J.L."/>
            <person name="Simakov O."/>
            <person name="Marletaz F."/>
            <person name="Cho S.-J."/>
            <person name="Edsinger-Gonzales E."/>
            <person name="Havlak P."/>
            <person name="Kuo D.-H."/>
            <person name="Larsson T."/>
            <person name="Lv J."/>
            <person name="Arendt D."/>
            <person name="Savage R."/>
            <person name="Osoegawa K."/>
            <person name="de Jong P."/>
            <person name="Lindberg D.R."/>
            <person name="Seaver E.C."/>
            <person name="Weisblat D.A."/>
            <person name="Putnam N.H."/>
            <person name="Grigoriev I.V."/>
            <person name="Rokhsar D.S."/>
        </authorList>
    </citation>
    <scope>NUCLEOTIDE SEQUENCE</scope>
    <source>
        <strain evidence="3">I ESC-2004</strain>
    </source>
</reference>
<reference evidence="1 3" key="2">
    <citation type="journal article" date="2013" name="Nature">
        <title>Insights into bilaterian evolution from three spiralian genomes.</title>
        <authorList>
            <person name="Simakov O."/>
            <person name="Marletaz F."/>
            <person name="Cho S.J."/>
            <person name="Edsinger-Gonzales E."/>
            <person name="Havlak P."/>
            <person name="Hellsten U."/>
            <person name="Kuo D.H."/>
            <person name="Larsson T."/>
            <person name="Lv J."/>
            <person name="Arendt D."/>
            <person name="Savage R."/>
            <person name="Osoegawa K."/>
            <person name="de Jong P."/>
            <person name="Grimwood J."/>
            <person name="Chapman J.A."/>
            <person name="Shapiro H."/>
            <person name="Aerts A."/>
            <person name="Otillar R.P."/>
            <person name="Terry A.Y."/>
            <person name="Boore J.L."/>
            <person name="Grigoriev I.V."/>
            <person name="Lindberg D.R."/>
            <person name="Seaver E.C."/>
            <person name="Weisblat D.A."/>
            <person name="Putnam N.H."/>
            <person name="Rokhsar D.S."/>
        </authorList>
    </citation>
    <scope>NUCLEOTIDE SEQUENCE</scope>
    <source>
        <strain evidence="1 3">I ESC-2004</strain>
    </source>
</reference>
<proteinExistence type="predicted"/>
<keyword evidence="3" id="KW-1185">Reference proteome</keyword>
<accession>R7V965</accession>
<gene>
    <name evidence="1" type="ORF">CAPTEDRAFT_199806</name>
</gene>
<sequence>MAQYGTLSPTICSVLMGSSLNQRHKQCSRFFLLITCQKNVAWLFLMLRQRFLFPLRPDLTAVLDNFTVEYNEEGAAILAEEVRNALKKKKTGMATEADGVAVKMFSALKDLGVQKLTNSLNKMYNTGNIPEDLLKSVFIALLKKPDQRTLMLIAISTTLFTTLDNRLQTEIDLHVTACIVQKSASLSLSFHCVIDRIVSIKAAARRLQKAV</sequence>
<dbReference type="EnsemblMetazoa" id="CapteT199806">
    <property type="protein sequence ID" value="CapteP199806"/>
    <property type="gene ID" value="CapteG199806"/>
</dbReference>
<reference evidence="2" key="3">
    <citation type="submission" date="2015-06" db="UniProtKB">
        <authorList>
            <consortium name="EnsemblMetazoa"/>
        </authorList>
    </citation>
    <scope>IDENTIFICATION</scope>
</reference>
<evidence type="ECO:0000313" key="1">
    <source>
        <dbReference type="EMBL" id="ELU12265.1"/>
    </source>
</evidence>
<dbReference type="OrthoDB" id="425681at2759"/>
<dbReference type="EMBL" id="AMQN01005475">
    <property type="status" value="NOT_ANNOTATED_CDS"/>
    <property type="molecule type" value="Genomic_DNA"/>
</dbReference>